<keyword evidence="1" id="KW-1133">Transmembrane helix</keyword>
<keyword evidence="1" id="KW-0812">Transmembrane</keyword>
<dbReference type="EMBL" id="GL833352">
    <property type="protein sequence ID" value="EGB02717.1"/>
    <property type="molecule type" value="Genomic_DNA"/>
</dbReference>
<evidence type="ECO:0000313" key="3">
    <source>
        <dbReference type="EMBL" id="EGB12970.1"/>
    </source>
</evidence>
<gene>
    <name evidence="3" type="ORF">AURANDRAFT_60817</name>
    <name evidence="2" type="ORF">AURANDRAFT_68628</name>
</gene>
<sequence>MDTTDDALISTMREDRAQQRRLAGARRLTMLVGTAFGMAMLIAAGLRSREVGDATNFLSFPAYGSKSKAADVDDASPASDDAVAVAASSSSVTEVVLTYEDFIENSDVKKYLEDDKGLDLSTASVDTLLKYVPHRLVVEIDLDLIKGDVGEEATEGFIAFNLIQMNDSGDKYTGSLFTILKYSTGEIAHVYPTYAAEDDMHFCGLKLKDSSTFVLAGNTGTSERGPKYTLDWKSGDFTLLADGTEENCHDIQWSYEGRNLWQPGSDLNVVETKVSNGDTVSSVAMAGYASDINHVGLLSQDSVTVASSRMTNAIIKAHVETSEIVWVAGGVNGTMAIETLSGETLAAGESLYYGQHNAEYFGEDEYMMFDNNYDQDAASRLLIISIDEDAETITEEWQYVFEEYPWGYSPFFGDNDRMIGGNLLGTFWPLTLSGSDYEDVRYEAKVVEVVRETKDVAWSLEVYGQQECEDKECERSNNVGWKMYSAERFFVAPVVYNVTCGSGSLSFTTQNNFKQLNPYDGTYVLADKSSGDTVASGDLTWLPHWRATDLVGITFDSDGETSKTLTVTNQFGDETVKDITC</sequence>
<keyword evidence="4" id="KW-1185">Reference proteome</keyword>
<dbReference type="GeneID" id="20226919"/>
<organism evidence="4">
    <name type="scientific">Aureococcus anophagefferens</name>
    <name type="common">Harmful bloom alga</name>
    <dbReference type="NCBI Taxonomy" id="44056"/>
    <lineage>
        <taxon>Eukaryota</taxon>
        <taxon>Sar</taxon>
        <taxon>Stramenopiles</taxon>
        <taxon>Ochrophyta</taxon>
        <taxon>Pelagophyceae</taxon>
        <taxon>Pelagomonadales</taxon>
        <taxon>Pelagomonadaceae</taxon>
        <taxon>Aureococcus</taxon>
    </lineage>
</organism>
<dbReference type="Proteomes" id="UP000002729">
    <property type="component" value="Unassembled WGS sequence"/>
</dbReference>
<evidence type="ECO:0000313" key="2">
    <source>
        <dbReference type="EMBL" id="EGB02717.1"/>
    </source>
</evidence>
<dbReference type="KEGG" id="aaf:AURANDRAFT_68628"/>
<dbReference type="InParanoid" id="F0XWF5"/>
<dbReference type="InterPro" id="IPR010262">
    <property type="entry name" value="Arylsulfotransferase_bact"/>
</dbReference>
<accession>F0XWF5</accession>
<evidence type="ECO:0000256" key="1">
    <source>
        <dbReference type="SAM" id="Phobius"/>
    </source>
</evidence>
<dbReference type="AlphaFoldDB" id="F0XWF5"/>
<dbReference type="RefSeq" id="XP_009032583.1">
    <property type="nucleotide sequence ID" value="XM_009034335.1"/>
</dbReference>
<dbReference type="Pfam" id="PF05935">
    <property type="entry name" value="Arylsulfotrans"/>
    <property type="match status" value="1"/>
</dbReference>
<proteinExistence type="predicted"/>
<dbReference type="GeneID" id="20223183"/>
<protein>
    <submittedName>
        <fullName evidence="3">Uncharacterized protein</fullName>
    </submittedName>
</protein>
<evidence type="ECO:0000313" key="4">
    <source>
        <dbReference type="Proteomes" id="UP000002729"/>
    </source>
</evidence>
<keyword evidence="1" id="KW-0472">Membrane</keyword>
<name>F0XWF5_AURAN</name>
<dbReference type="OrthoDB" id="226312at2759"/>
<dbReference type="KEGG" id="aaf:AURANDRAFT_60817"/>
<reference evidence="3 4" key="1">
    <citation type="journal article" date="2011" name="Proc. Natl. Acad. Sci. U.S.A.">
        <title>Niche of harmful alga Aureococcus anophagefferens revealed through ecogenomics.</title>
        <authorList>
            <person name="Gobler C.J."/>
            <person name="Berry D.L."/>
            <person name="Dyhrman S.T."/>
            <person name="Wilhelm S.W."/>
            <person name="Salamov A."/>
            <person name="Lobanov A.V."/>
            <person name="Zhang Y."/>
            <person name="Collier J.L."/>
            <person name="Wurch L.L."/>
            <person name="Kustka A.B."/>
            <person name="Dill B.D."/>
            <person name="Shah M."/>
            <person name="VerBerkmoes N.C."/>
            <person name="Kuo A."/>
            <person name="Terry A."/>
            <person name="Pangilinan J."/>
            <person name="Lindquist E.A."/>
            <person name="Lucas S."/>
            <person name="Paulsen I.T."/>
            <person name="Hattenrath-Lehmann T.K."/>
            <person name="Talmage S.C."/>
            <person name="Walker E.A."/>
            <person name="Koch F."/>
            <person name="Burson A.M."/>
            <person name="Marcoval M.A."/>
            <person name="Tang Y.Z."/>
            <person name="Lecleir G.R."/>
            <person name="Coyne K.J."/>
            <person name="Berg G.M."/>
            <person name="Bertrand E.M."/>
            <person name="Saito M.A."/>
            <person name="Gladyshev V.N."/>
            <person name="Grigoriev I.V."/>
        </authorList>
    </citation>
    <scope>NUCLEOTIDE SEQUENCE [LARGE SCALE GENOMIC DNA]</scope>
    <source>
        <strain evidence="4">CCMP 1984</strain>
        <strain evidence="3">CCMP1984</strain>
    </source>
</reference>
<dbReference type="RefSeq" id="XP_009042584.1">
    <property type="nucleotide sequence ID" value="XM_009044336.1"/>
</dbReference>
<dbReference type="GO" id="GO:0004062">
    <property type="term" value="F:aryl sulfotransferase activity"/>
    <property type="evidence" value="ECO:0007669"/>
    <property type="project" value="InterPro"/>
</dbReference>
<dbReference type="EMBL" id="GL833120">
    <property type="protein sequence ID" value="EGB12970.1"/>
    <property type="molecule type" value="Genomic_DNA"/>
</dbReference>
<feature type="transmembrane region" description="Helical" evidence="1">
    <location>
        <begin position="28"/>
        <end position="46"/>
    </location>
</feature>